<feature type="transmembrane region" description="Helical" evidence="1">
    <location>
        <begin position="32"/>
        <end position="49"/>
    </location>
</feature>
<keyword evidence="1" id="KW-0472">Membrane</keyword>
<keyword evidence="1" id="KW-1133">Transmembrane helix</keyword>
<feature type="transmembrane region" description="Helical" evidence="1">
    <location>
        <begin position="56"/>
        <end position="78"/>
    </location>
</feature>
<evidence type="ECO:0000313" key="2">
    <source>
        <dbReference type="EMBL" id="MDM7856263.1"/>
    </source>
</evidence>
<keyword evidence="1" id="KW-0812">Transmembrane</keyword>
<dbReference type="SUPFAM" id="SSF53649">
    <property type="entry name" value="Alkaline phosphatase-like"/>
    <property type="match status" value="1"/>
</dbReference>
<proteinExistence type="predicted"/>
<dbReference type="EMBL" id="JAUCGQ010000003">
    <property type="protein sequence ID" value="MDM7856263.1"/>
    <property type="molecule type" value="Genomic_DNA"/>
</dbReference>
<gene>
    <name evidence="2" type="ORF">QRT04_15095</name>
</gene>
<reference evidence="2 3" key="1">
    <citation type="submission" date="2023-06" db="EMBL/GenBank/DDBJ databases">
        <title>Cellulomonas sp. MW4 Whole genome sequence.</title>
        <authorList>
            <person name="Park S."/>
        </authorList>
    </citation>
    <scope>NUCLEOTIDE SEQUENCE [LARGE SCALE GENOMIC DNA]</scope>
    <source>
        <strain evidence="2 3">MW4</strain>
    </source>
</reference>
<keyword evidence="3" id="KW-1185">Reference proteome</keyword>
<feature type="transmembrane region" description="Helical" evidence="1">
    <location>
        <begin position="109"/>
        <end position="134"/>
    </location>
</feature>
<dbReference type="Gene3D" id="3.40.720.10">
    <property type="entry name" value="Alkaline Phosphatase, subunit A"/>
    <property type="match status" value="1"/>
</dbReference>
<dbReference type="Proteomes" id="UP001529338">
    <property type="component" value="Unassembled WGS sequence"/>
</dbReference>
<dbReference type="InterPro" id="IPR017850">
    <property type="entry name" value="Alkaline_phosphatase_core_sf"/>
</dbReference>
<evidence type="ECO:0000313" key="3">
    <source>
        <dbReference type="Proteomes" id="UP001529338"/>
    </source>
</evidence>
<accession>A0ABT7SJA8</accession>
<evidence type="ECO:0000256" key="1">
    <source>
        <dbReference type="SAM" id="Phobius"/>
    </source>
</evidence>
<feature type="transmembrane region" description="Helical" evidence="1">
    <location>
        <begin position="146"/>
        <end position="169"/>
    </location>
</feature>
<organism evidence="2 3">
    <name type="scientific">Cellulomonas alba</name>
    <dbReference type="NCBI Taxonomy" id="3053467"/>
    <lineage>
        <taxon>Bacteria</taxon>
        <taxon>Bacillati</taxon>
        <taxon>Actinomycetota</taxon>
        <taxon>Actinomycetes</taxon>
        <taxon>Micrococcales</taxon>
        <taxon>Cellulomonadaceae</taxon>
        <taxon>Cellulomonas</taxon>
    </lineage>
</organism>
<protein>
    <submittedName>
        <fullName evidence="2">CDP-alcohol phosphatidyltransferase</fullName>
    </submittedName>
</protein>
<dbReference type="RefSeq" id="WP_289456392.1">
    <property type="nucleotide sequence ID" value="NZ_JAUCGQ010000003.1"/>
</dbReference>
<name>A0ABT7SJA8_9CELL</name>
<sequence>MLSVLLTVVAALAVWAALVAPGVGRHVSGADFVRLPVEAVVFAALVVALPPRWRRWVAVAFGLVLALLLVAAALDLGFETFLNRPFDPVGDWQYLVPAVGVLGDSTGQAAAVAVAVGACVAVVAALVLLPLAAVRLTGVASRHRTATLRAVGVAAAVWALLAVTGARLAPAAPAASVSASTTAYDEVSRVSADVADTRRFAHQIRTDRFADVPGDQLLTGLRGKDVLVVFVESYGRTAVEGSSISPGVDAVLASGTQRLDAAGFASESAWLTSSTFGGVSWLAHSTLQSGVWVDSARRYQQLLASDRLTLTRAFGEAGWRTVTDIPSDNRDWPQGRRLYGFDQLYDSRDVGYQGPRFSYATMPDQYVLDAFRRLELARTDRTPVMAEIDLVSSHTPWTPLPRMVPWDQLGDGSVFDAMPAAGVSPSLVTSDDERRDLYGRSIEYSLTALTSFVETYPDPDLVLVVLGDHQPHHPVSVGPNHDVPISVIAHDPAVMDRIAGWGWVPGLRPTAAAPVWRMDAFRDRFLTAFGQRGAPTG</sequence>
<comment type="caution">
    <text evidence="2">The sequence shown here is derived from an EMBL/GenBank/DDBJ whole genome shotgun (WGS) entry which is preliminary data.</text>
</comment>